<dbReference type="AlphaFoldDB" id="A0A2A5R052"/>
<feature type="transmembrane region" description="Helical" evidence="1">
    <location>
        <begin position="31"/>
        <end position="49"/>
    </location>
</feature>
<dbReference type="EMBL" id="NXNI01000001">
    <property type="protein sequence ID" value="PCR92389.1"/>
    <property type="molecule type" value="Genomic_DNA"/>
</dbReference>
<organism evidence="2 3">
    <name type="scientific">Natrinema ejinorense</name>
    <dbReference type="NCBI Taxonomy" id="373386"/>
    <lineage>
        <taxon>Archaea</taxon>
        <taxon>Methanobacteriati</taxon>
        <taxon>Methanobacteriota</taxon>
        <taxon>Stenosarchaea group</taxon>
        <taxon>Halobacteria</taxon>
        <taxon>Halobacteriales</taxon>
        <taxon>Natrialbaceae</taxon>
        <taxon>Natrinema</taxon>
    </lineage>
</organism>
<evidence type="ECO:0000313" key="3">
    <source>
        <dbReference type="Proteomes" id="UP000219689"/>
    </source>
</evidence>
<dbReference type="RefSeq" id="WP_097381312.1">
    <property type="nucleotide sequence ID" value="NZ_NXNI01000001.1"/>
</dbReference>
<evidence type="ECO:0000256" key="1">
    <source>
        <dbReference type="SAM" id="Phobius"/>
    </source>
</evidence>
<proteinExistence type="predicted"/>
<reference evidence="2 3" key="1">
    <citation type="submission" date="2017-09" db="EMBL/GenBank/DDBJ databases">
        <title>Genome sequences of Natrinema ejinorence JCM 13890T.</title>
        <authorList>
            <person name="Roh S.W."/>
            <person name="Kim Y.B."/>
            <person name="Kim J.Y."/>
        </authorList>
    </citation>
    <scope>NUCLEOTIDE SEQUENCE [LARGE SCALE GENOMIC DNA]</scope>
    <source>
        <strain evidence="2 3">JCM 13890</strain>
    </source>
</reference>
<protein>
    <submittedName>
        <fullName evidence="2">Uncharacterized protein</fullName>
    </submittedName>
</protein>
<feature type="transmembrane region" description="Helical" evidence="1">
    <location>
        <begin position="84"/>
        <end position="104"/>
    </location>
</feature>
<keyword evidence="1" id="KW-1133">Transmembrane helix</keyword>
<gene>
    <name evidence="2" type="ORF">CP557_18775</name>
</gene>
<sequence length="116" mass="12257">MGTRTDAVLAALALAAFVGLAVLADVSLSPFFLLVGGIATIAFELLATREYDTVRRYWDRRTVQIGSLVAAIGGAAVGTRIAPVVILSLCCGATITYLAVLALVRAGIVPPLRRWW</sequence>
<keyword evidence="3" id="KW-1185">Reference proteome</keyword>
<evidence type="ECO:0000313" key="2">
    <source>
        <dbReference type="EMBL" id="PCR92389.1"/>
    </source>
</evidence>
<accession>A0A2A5R052</accession>
<comment type="caution">
    <text evidence="2">The sequence shown here is derived from an EMBL/GenBank/DDBJ whole genome shotgun (WGS) entry which is preliminary data.</text>
</comment>
<name>A0A2A5R052_9EURY</name>
<dbReference type="Proteomes" id="UP000219689">
    <property type="component" value="Unassembled WGS sequence"/>
</dbReference>
<keyword evidence="1" id="KW-0812">Transmembrane</keyword>
<keyword evidence="1" id="KW-0472">Membrane</keyword>
<dbReference type="OrthoDB" id="206423at2157"/>